<reference evidence="4" key="1">
    <citation type="submission" date="2022-10" db="EMBL/GenBank/DDBJ databases">
        <title>Catenovulum adriacola sp. nov. isolated in the Harbour of Susak.</title>
        <authorList>
            <person name="Schoch T."/>
            <person name="Reich S.J."/>
            <person name="Stoeferle S."/>
            <person name="Flaiz M."/>
            <person name="Kazda M."/>
            <person name="Riedel C.U."/>
            <person name="Duerre P."/>
        </authorList>
    </citation>
    <scope>NUCLEOTIDE SEQUENCE</scope>
    <source>
        <strain evidence="4">TS8</strain>
    </source>
</reference>
<gene>
    <name evidence="4" type="ORF">OLW01_09285</name>
</gene>
<dbReference type="PANTHER" id="PTHR12526:SF629">
    <property type="entry name" value="TEICHURONIC ACID BIOSYNTHESIS GLYCOSYLTRANSFERASE TUAH-RELATED"/>
    <property type="match status" value="1"/>
</dbReference>
<keyword evidence="5" id="KW-1185">Reference proteome</keyword>
<dbReference type="SUPFAM" id="SSF53756">
    <property type="entry name" value="UDP-Glycosyltransferase/glycogen phosphorylase"/>
    <property type="match status" value="1"/>
</dbReference>
<dbReference type="EC" id="2.4.-.-" evidence="4"/>
<dbReference type="PANTHER" id="PTHR12526">
    <property type="entry name" value="GLYCOSYLTRANSFERASE"/>
    <property type="match status" value="1"/>
</dbReference>
<keyword evidence="1 4" id="KW-0328">Glycosyltransferase</keyword>
<dbReference type="Proteomes" id="UP001163726">
    <property type="component" value="Chromosome"/>
</dbReference>
<keyword evidence="2 4" id="KW-0808">Transferase</keyword>
<accession>A0ABY7AIP2</accession>
<dbReference type="GO" id="GO:0016757">
    <property type="term" value="F:glycosyltransferase activity"/>
    <property type="evidence" value="ECO:0007669"/>
    <property type="project" value="UniProtKB-KW"/>
</dbReference>
<sequence>MTNKILLLSAEFPPYGGGAGVVAQSLASSLSSIGNLDITLVKLPFQGRFKWFGYSCFIFKFIMNLIVHRPNLVILNDQISALLGFIPSSFGINYVVLSHGSEDRALFGHPTTIKSILKVDKLYVHAVKNAAAYILPSKFQKRKMLKTPLEAYKSKFHVYPWGISEYEKTLLSCDGVKLQSAMKHLGPINILICARLTPGKGVYSFVSQLVKSAHELEKKVAVSILGSGEELPLIQELVNKCDPSKLDIKTIGWVDQKEVPKFYQESQVFVHTSTLPESYGLTFQDALIAKLKVFAIDVGALVEFEQFGQASFFNTQQRMVQGLIRWVNEDHDKWMALSRTPDLLSPRTKLVDFLLETTVE</sequence>
<evidence type="ECO:0000256" key="2">
    <source>
        <dbReference type="ARBA" id="ARBA00022679"/>
    </source>
</evidence>
<evidence type="ECO:0000313" key="5">
    <source>
        <dbReference type="Proteomes" id="UP001163726"/>
    </source>
</evidence>
<dbReference type="RefSeq" id="WP_268073592.1">
    <property type="nucleotide sequence ID" value="NZ_CP109965.1"/>
</dbReference>
<organism evidence="4 5">
    <name type="scientific">Catenovulum adriaticum</name>
    <dbReference type="NCBI Taxonomy" id="2984846"/>
    <lineage>
        <taxon>Bacteria</taxon>
        <taxon>Pseudomonadati</taxon>
        <taxon>Pseudomonadota</taxon>
        <taxon>Gammaproteobacteria</taxon>
        <taxon>Alteromonadales</taxon>
        <taxon>Alteromonadaceae</taxon>
        <taxon>Catenovulum</taxon>
    </lineage>
</organism>
<proteinExistence type="predicted"/>
<dbReference type="InterPro" id="IPR001296">
    <property type="entry name" value="Glyco_trans_1"/>
</dbReference>
<evidence type="ECO:0000313" key="4">
    <source>
        <dbReference type="EMBL" id="WAJ69374.1"/>
    </source>
</evidence>
<dbReference type="Gene3D" id="3.40.50.2000">
    <property type="entry name" value="Glycogen Phosphorylase B"/>
    <property type="match status" value="2"/>
</dbReference>
<dbReference type="Pfam" id="PF00534">
    <property type="entry name" value="Glycos_transf_1"/>
    <property type="match status" value="1"/>
</dbReference>
<evidence type="ECO:0000259" key="3">
    <source>
        <dbReference type="Pfam" id="PF00534"/>
    </source>
</evidence>
<protein>
    <submittedName>
        <fullName evidence="4">Glycosyltransferase</fullName>
        <ecNumber evidence="4">2.4.-.-</ecNumber>
    </submittedName>
</protein>
<name>A0ABY7AIP2_9ALTE</name>
<feature type="domain" description="Glycosyl transferase family 1" evidence="3">
    <location>
        <begin position="187"/>
        <end position="327"/>
    </location>
</feature>
<evidence type="ECO:0000256" key="1">
    <source>
        <dbReference type="ARBA" id="ARBA00022676"/>
    </source>
</evidence>
<dbReference type="EMBL" id="CP109965">
    <property type="protein sequence ID" value="WAJ69374.1"/>
    <property type="molecule type" value="Genomic_DNA"/>
</dbReference>